<proteinExistence type="predicted"/>
<keyword evidence="1" id="KW-0812">Transmembrane</keyword>
<dbReference type="Pfam" id="PF16192">
    <property type="entry name" value="PMT_4TMC"/>
    <property type="match status" value="1"/>
</dbReference>
<evidence type="ECO:0000313" key="3">
    <source>
        <dbReference type="EMBL" id="RIB02944.1"/>
    </source>
</evidence>
<sequence>MWEYHNERYYYASTSRSFLNDGVSFWKDEYEERQIYLFGNPFVWYISTLAVFGFVVAKLGIMILEKRRISNFSTESNNYCRNIFGNKHIRFYIIFTYNLWRTIDKDYIEEKEEIIEIDYENSPGSYYTKSPAFLTQVVETETIYTTQGMELW</sequence>
<evidence type="ECO:0000313" key="4">
    <source>
        <dbReference type="Proteomes" id="UP000266673"/>
    </source>
</evidence>
<feature type="transmembrane region" description="Helical" evidence="1">
    <location>
        <begin position="42"/>
        <end position="64"/>
    </location>
</feature>
<evidence type="ECO:0000256" key="1">
    <source>
        <dbReference type="SAM" id="Phobius"/>
    </source>
</evidence>
<accession>A0A397TYB9</accession>
<keyword evidence="1" id="KW-0472">Membrane</keyword>
<dbReference type="AlphaFoldDB" id="A0A397TYB9"/>
<reference evidence="3 4" key="1">
    <citation type="submission" date="2018-06" db="EMBL/GenBank/DDBJ databases">
        <title>Comparative genomics reveals the genomic features of Rhizophagus irregularis, R. cerebriforme, R. diaphanum and Gigaspora rosea, and their symbiotic lifestyle signature.</title>
        <authorList>
            <person name="Morin E."/>
            <person name="San Clemente H."/>
            <person name="Chen E.C.H."/>
            <person name="De La Providencia I."/>
            <person name="Hainaut M."/>
            <person name="Kuo A."/>
            <person name="Kohler A."/>
            <person name="Murat C."/>
            <person name="Tang N."/>
            <person name="Roy S."/>
            <person name="Loubradou J."/>
            <person name="Henrissat B."/>
            <person name="Grigoriev I.V."/>
            <person name="Corradi N."/>
            <person name="Roux C."/>
            <person name="Martin F.M."/>
        </authorList>
    </citation>
    <scope>NUCLEOTIDE SEQUENCE [LARGE SCALE GENOMIC DNA]</scope>
    <source>
        <strain evidence="3 4">DAOM 194757</strain>
    </source>
</reference>
<comment type="caution">
    <text evidence="3">The sequence shown here is derived from an EMBL/GenBank/DDBJ whole genome shotgun (WGS) entry which is preliminary data.</text>
</comment>
<evidence type="ECO:0000259" key="2">
    <source>
        <dbReference type="Pfam" id="PF16192"/>
    </source>
</evidence>
<organism evidence="3 4">
    <name type="scientific">Gigaspora rosea</name>
    <dbReference type="NCBI Taxonomy" id="44941"/>
    <lineage>
        <taxon>Eukaryota</taxon>
        <taxon>Fungi</taxon>
        <taxon>Fungi incertae sedis</taxon>
        <taxon>Mucoromycota</taxon>
        <taxon>Glomeromycotina</taxon>
        <taxon>Glomeromycetes</taxon>
        <taxon>Diversisporales</taxon>
        <taxon>Gigasporaceae</taxon>
        <taxon>Gigaspora</taxon>
    </lineage>
</organism>
<dbReference type="InterPro" id="IPR032421">
    <property type="entry name" value="PMT_4TMC"/>
</dbReference>
<gene>
    <name evidence="3" type="ORF">C2G38_2049669</name>
</gene>
<name>A0A397TYB9_9GLOM</name>
<feature type="domain" description="Protein O-mannosyl-transferase C-terminal four TM" evidence="2">
    <location>
        <begin position="18"/>
        <end position="80"/>
    </location>
</feature>
<keyword evidence="4" id="KW-1185">Reference proteome</keyword>
<dbReference type="EMBL" id="QKWP01002541">
    <property type="protein sequence ID" value="RIB02944.1"/>
    <property type="molecule type" value="Genomic_DNA"/>
</dbReference>
<dbReference type="Proteomes" id="UP000266673">
    <property type="component" value="Unassembled WGS sequence"/>
</dbReference>
<protein>
    <recommendedName>
        <fullName evidence="2">Protein O-mannosyl-transferase C-terminal four TM domain-containing protein</fullName>
    </recommendedName>
</protein>
<keyword evidence="1" id="KW-1133">Transmembrane helix</keyword>